<organism evidence="2 3">
    <name type="scientific">Kouleothrix aurantiaca</name>
    <dbReference type="NCBI Taxonomy" id="186479"/>
    <lineage>
        <taxon>Bacteria</taxon>
        <taxon>Bacillati</taxon>
        <taxon>Chloroflexota</taxon>
        <taxon>Chloroflexia</taxon>
        <taxon>Chloroflexales</taxon>
        <taxon>Roseiflexineae</taxon>
        <taxon>Roseiflexaceae</taxon>
        <taxon>Kouleothrix</taxon>
    </lineage>
</organism>
<feature type="compositionally biased region" description="Low complexity" evidence="1">
    <location>
        <begin position="246"/>
        <end position="256"/>
    </location>
</feature>
<feature type="compositionally biased region" description="Basic and acidic residues" evidence="1">
    <location>
        <begin position="142"/>
        <end position="156"/>
    </location>
</feature>
<keyword evidence="3" id="KW-1185">Reference proteome</keyword>
<dbReference type="EMBL" id="LJCR01002213">
    <property type="protein sequence ID" value="KPV49079.1"/>
    <property type="molecule type" value="Genomic_DNA"/>
</dbReference>
<feature type="region of interest" description="Disordered" evidence="1">
    <location>
        <begin position="1"/>
        <end position="382"/>
    </location>
</feature>
<feature type="compositionally biased region" description="Polar residues" evidence="1">
    <location>
        <begin position="88"/>
        <end position="109"/>
    </location>
</feature>
<dbReference type="AlphaFoldDB" id="A0A0P9D0W6"/>
<feature type="compositionally biased region" description="Polar residues" evidence="1">
    <location>
        <begin position="330"/>
        <end position="345"/>
    </location>
</feature>
<evidence type="ECO:0000313" key="3">
    <source>
        <dbReference type="Proteomes" id="UP000050509"/>
    </source>
</evidence>
<feature type="compositionally biased region" description="Low complexity" evidence="1">
    <location>
        <begin position="166"/>
        <end position="182"/>
    </location>
</feature>
<name>A0A0P9D0W6_9CHLR</name>
<comment type="caution">
    <text evidence="2">The sequence shown here is derived from an EMBL/GenBank/DDBJ whole genome shotgun (WGS) entry which is preliminary data.</text>
</comment>
<dbReference type="Proteomes" id="UP000050509">
    <property type="component" value="Unassembled WGS sequence"/>
</dbReference>
<feature type="non-terminal residue" evidence="2">
    <location>
        <position position="382"/>
    </location>
</feature>
<feature type="compositionally biased region" description="Low complexity" evidence="1">
    <location>
        <begin position="223"/>
        <end position="237"/>
    </location>
</feature>
<feature type="compositionally biased region" description="Basic and acidic residues" evidence="1">
    <location>
        <begin position="1"/>
        <end position="10"/>
    </location>
</feature>
<reference evidence="2 3" key="1">
    <citation type="submission" date="2015-09" db="EMBL/GenBank/DDBJ databases">
        <title>Draft genome sequence of Kouleothrix aurantiaca JCM 19913.</title>
        <authorList>
            <person name="Hemp J."/>
        </authorList>
    </citation>
    <scope>NUCLEOTIDE SEQUENCE [LARGE SCALE GENOMIC DNA]</scope>
    <source>
        <strain evidence="2 3">COM-B</strain>
    </source>
</reference>
<dbReference type="PATRIC" id="fig|186479.3.peg.4267"/>
<feature type="compositionally biased region" description="Low complexity" evidence="1">
    <location>
        <begin position="61"/>
        <end position="78"/>
    </location>
</feature>
<gene>
    <name evidence="2" type="ORF">SE17_34635</name>
</gene>
<sequence>MSSDRFDDNQKLPPWLRDVPLPPRPRANETAPQSAAPVPEAASAPTSPASDLPDWLRDVSAEPTGTPSSAASTPAASANDLPDWLRDFSNTPTGAGTQAPSSAGDQNQPGRPASAANNALPDWLQDLGGNGAPAAPAQANDIPERADLPDWLREVQDATPPPVTPPASAAPEAPAPSGEAMPSWLAGLADSETSAPNAWAPSPEPAAQRAPDDEQGMPNWLRPDAPASMGPAAAAQPSWLQPDDLPAQPQGPAPSASEDEDTLPSWLRSTPEDQSSSDNLAPFTLDDPGDTGGRAAPPRSSWLSNELEDDAGMPSWLQPGDASAGHTFRNEPSQQNDQASTSEAPSSGDVPSWLADTTSSAPEAPSSGDVPSWLKASAPAEP</sequence>
<protein>
    <submittedName>
        <fullName evidence="2">Uncharacterized protein</fullName>
    </submittedName>
</protein>
<feature type="compositionally biased region" description="Low complexity" evidence="1">
    <location>
        <begin position="31"/>
        <end position="50"/>
    </location>
</feature>
<proteinExistence type="predicted"/>
<evidence type="ECO:0000256" key="1">
    <source>
        <dbReference type="SAM" id="MobiDB-lite"/>
    </source>
</evidence>
<accession>A0A0P9D0W6</accession>
<evidence type="ECO:0000313" key="2">
    <source>
        <dbReference type="EMBL" id="KPV49079.1"/>
    </source>
</evidence>